<protein>
    <submittedName>
        <fullName evidence="1">Uncharacterized protein</fullName>
    </submittedName>
</protein>
<comment type="caution">
    <text evidence="1">The sequence shown here is derived from an EMBL/GenBank/DDBJ whole genome shotgun (WGS) entry which is preliminary data.</text>
</comment>
<accession>A0A9J6GKE3</accession>
<sequence>MFVALPLATRHQCFQLLPPVFHGSTSWAAFRIQSESVTVASGWSLNDQARAVVAQLRTPASDVLECLPEYIRLDYPCIITTIEDRFGDARFQQIHFAELKRVPQQEMTLEDLANCVERLMHKVLAGFPNATKDLNGTGAFVDAMENTNFRLCIAFGR</sequence>
<keyword evidence="2" id="KW-1185">Reference proteome</keyword>
<evidence type="ECO:0000313" key="2">
    <source>
        <dbReference type="Proteomes" id="UP000821853"/>
    </source>
</evidence>
<dbReference type="EMBL" id="JABSTR010000009">
    <property type="protein sequence ID" value="KAH9378966.1"/>
    <property type="molecule type" value="Genomic_DNA"/>
</dbReference>
<dbReference type="Proteomes" id="UP000821853">
    <property type="component" value="Unassembled WGS sequence"/>
</dbReference>
<evidence type="ECO:0000313" key="1">
    <source>
        <dbReference type="EMBL" id="KAH9378966.1"/>
    </source>
</evidence>
<dbReference type="OrthoDB" id="6515820at2759"/>
<dbReference type="AlphaFoldDB" id="A0A9J6GKE3"/>
<dbReference type="PANTHER" id="PTHR45823:SF1">
    <property type="entry name" value="T-SNARE COILED-COIL HOMOLOGY DOMAIN-CONTAINING PROTEIN"/>
    <property type="match status" value="1"/>
</dbReference>
<organism evidence="1 2">
    <name type="scientific">Haemaphysalis longicornis</name>
    <name type="common">Bush tick</name>
    <dbReference type="NCBI Taxonomy" id="44386"/>
    <lineage>
        <taxon>Eukaryota</taxon>
        <taxon>Metazoa</taxon>
        <taxon>Ecdysozoa</taxon>
        <taxon>Arthropoda</taxon>
        <taxon>Chelicerata</taxon>
        <taxon>Arachnida</taxon>
        <taxon>Acari</taxon>
        <taxon>Parasitiformes</taxon>
        <taxon>Ixodida</taxon>
        <taxon>Ixodoidea</taxon>
        <taxon>Ixodidae</taxon>
        <taxon>Haemaphysalinae</taxon>
        <taxon>Haemaphysalis</taxon>
    </lineage>
</organism>
<reference evidence="1 2" key="1">
    <citation type="journal article" date="2020" name="Cell">
        <title>Large-Scale Comparative Analyses of Tick Genomes Elucidate Their Genetic Diversity and Vector Capacities.</title>
        <authorList>
            <consortium name="Tick Genome and Microbiome Consortium (TIGMIC)"/>
            <person name="Jia N."/>
            <person name="Wang J."/>
            <person name="Shi W."/>
            <person name="Du L."/>
            <person name="Sun Y."/>
            <person name="Zhan W."/>
            <person name="Jiang J.F."/>
            <person name="Wang Q."/>
            <person name="Zhang B."/>
            <person name="Ji P."/>
            <person name="Bell-Sakyi L."/>
            <person name="Cui X.M."/>
            <person name="Yuan T.T."/>
            <person name="Jiang B.G."/>
            <person name="Yang W.F."/>
            <person name="Lam T.T."/>
            <person name="Chang Q.C."/>
            <person name="Ding S.J."/>
            <person name="Wang X.J."/>
            <person name="Zhu J.G."/>
            <person name="Ruan X.D."/>
            <person name="Zhao L."/>
            <person name="Wei J.T."/>
            <person name="Ye R.Z."/>
            <person name="Que T.C."/>
            <person name="Du C.H."/>
            <person name="Zhou Y.H."/>
            <person name="Cheng J.X."/>
            <person name="Dai P.F."/>
            <person name="Guo W.B."/>
            <person name="Han X.H."/>
            <person name="Huang E.J."/>
            <person name="Li L.F."/>
            <person name="Wei W."/>
            <person name="Gao Y.C."/>
            <person name="Liu J.Z."/>
            <person name="Shao H.Z."/>
            <person name="Wang X."/>
            <person name="Wang C.C."/>
            <person name="Yang T.C."/>
            <person name="Huo Q.B."/>
            <person name="Li W."/>
            <person name="Chen H.Y."/>
            <person name="Chen S.E."/>
            <person name="Zhou L.G."/>
            <person name="Ni X.B."/>
            <person name="Tian J.H."/>
            <person name="Sheng Y."/>
            <person name="Liu T."/>
            <person name="Pan Y.S."/>
            <person name="Xia L.Y."/>
            <person name="Li J."/>
            <person name="Zhao F."/>
            <person name="Cao W.C."/>
        </authorList>
    </citation>
    <scope>NUCLEOTIDE SEQUENCE [LARGE SCALE GENOMIC DNA]</scope>
    <source>
        <strain evidence="1">HaeL-2018</strain>
    </source>
</reference>
<gene>
    <name evidence="1" type="ORF">HPB48_006347</name>
</gene>
<dbReference type="PANTHER" id="PTHR45823">
    <property type="entry name" value="T-SNARE COILED-COIL HOMOLOGY DOMAIN-CONTAINING PROTEIN"/>
    <property type="match status" value="1"/>
</dbReference>
<proteinExistence type="predicted"/>
<dbReference type="VEuPathDB" id="VectorBase:HLOH_055258"/>
<name>A0A9J6GKE3_HAELO</name>